<protein>
    <recommendedName>
        <fullName evidence="5">RagB/SusD domain-containing protein</fullName>
    </recommendedName>
</protein>
<evidence type="ECO:0000256" key="2">
    <source>
        <dbReference type="SAM" id="SignalP"/>
    </source>
</evidence>
<dbReference type="PROSITE" id="PS51257">
    <property type="entry name" value="PROKAR_LIPOPROTEIN"/>
    <property type="match status" value="1"/>
</dbReference>
<evidence type="ECO:0000313" key="4">
    <source>
        <dbReference type="Proteomes" id="UP000019151"/>
    </source>
</evidence>
<dbReference type="RefSeq" id="WP_025411639.1">
    <property type="nucleotide sequence ID" value="NZ_CP007128.1"/>
</dbReference>
<evidence type="ECO:0008006" key="5">
    <source>
        <dbReference type="Google" id="ProtNLM"/>
    </source>
</evidence>
<dbReference type="Proteomes" id="UP000019151">
    <property type="component" value="Chromosome"/>
</dbReference>
<dbReference type="InterPro" id="IPR011990">
    <property type="entry name" value="TPR-like_helical_dom_sf"/>
</dbReference>
<feature type="compositionally biased region" description="Polar residues" evidence="1">
    <location>
        <begin position="458"/>
        <end position="467"/>
    </location>
</feature>
<keyword evidence="4" id="KW-1185">Reference proteome</keyword>
<reference evidence="3 4" key="1">
    <citation type="journal article" date="2014" name="Genome Announc.">
        <title>Genome Sequence and Methylome of Soil Bacterium Gemmatirosa kalamazoonensis KBS708T, a Member of the Rarely Cultivated Gemmatimonadetes Phylum.</title>
        <authorList>
            <person name="Debruyn J.M."/>
            <person name="Radosevich M."/>
            <person name="Wommack K.E."/>
            <person name="Polson S.W."/>
            <person name="Hauser L.J."/>
            <person name="Fawaz M.N."/>
            <person name="Korlach J."/>
            <person name="Tsai Y.C."/>
        </authorList>
    </citation>
    <scope>NUCLEOTIDE SEQUENCE [LARGE SCALE GENOMIC DNA]</scope>
    <source>
        <strain evidence="3 4">KBS708</strain>
    </source>
</reference>
<dbReference type="HOGENOM" id="CLU_577169_0_0_0"/>
<dbReference type="InParanoid" id="W0RGE7"/>
<feature type="chain" id="PRO_5004794312" description="RagB/SusD domain-containing protein" evidence="2">
    <location>
        <begin position="31"/>
        <end position="473"/>
    </location>
</feature>
<evidence type="ECO:0000313" key="3">
    <source>
        <dbReference type="EMBL" id="AHG90169.1"/>
    </source>
</evidence>
<dbReference type="KEGG" id="gba:J421_2632"/>
<sequence>MTKRIPTRRGWTLGGLGATLALGAMLSACNSPTDTLLQATDPDIINPGDVQNADGALALYYGALKRLQDATAAGGTNGNESTWLFGGLLADEWSTSSTFVQNDEGDERSIQLNNSTVTFEFRTLSRLRTSSNQAIAAMKQYRASESSRIAELYMTRGFAELQMASDFCNGIPLSEGTTETITYGKPLTNAEVFTVAAASLDSAIALATATDAATVTVRNAARVLKARAQLGLGQIAEAGATVSAAAIPSTFTYDIQFSLTTRDNGLWSQAASQYRYTVGDSLEGNAHNLLVKNAIPFFSAKDPRVPASYKVAANGKDTTKAQDGKTFVRVTTLWNQTTSVALANYLDAQLILAEARLKAGDAAGMLQILNALRANPPKIGEVQPSAMPALTDPGTADKRLDLLFREKAFWTFSRGQRLGDLRRLVRQYGRAPENTFPVGEHYRGGNYGADVNLPVPQDEQNNPNFTQCLDRKA</sequence>
<dbReference type="eggNOG" id="ENOG5033PYJ">
    <property type="taxonomic scope" value="Bacteria"/>
</dbReference>
<dbReference type="SUPFAM" id="SSF48452">
    <property type="entry name" value="TPR-like"/>
    <property type="match status" value="1"/>
</dbReference>
<feature type="signal peptide" evidence="2">
    <location>
        <begin position="1"/>
        <end position="30"/>
    </location>
</feature>
<accession>W0RGE7</accession>
<dbReference type="Gene3D" id="1.25.40.390">
    <property type="match status" value="1"/>
</dbReference>
<feature type="region of interest" description="Disordered" evidence="1">
    <location>
        <begin position="454"/>
        <end position="473"/>
    </location>
</feature>
<keyword evidence="2" id="KW-0732">Signal</keyword>
<dbReference type="PATRIC" id="fig|861299.3.peg.2680"/>
<dbReference type="AlphaFoldDB" id="W0RGE7"/>
<evidence type="ECO:0000256" key="1">
    <source>
        <dbReference type="SAM" id="MobiDB-lite"/>
    </source>
</evidence>
<proteinExistence type="predicted"/>
<dbReference type="STRING" id="861299.J421_2632"/>
<name>W0RGE7_9BACT</name>
<organism evidence="3 4">
    <name type="scientific">Gemmatirosa kalamazoonensis</name>
    <dbReference type="NCBI Taxonomy" id="861299"/>
    <lineage>
        <taxon>Bacteria</taxon>
        <taxon>Pseudomonadati</taxon>
        <taxon>Gemmatimonadota</taxon>
        <taxon>Gemmatimonadia</taxon>
        <taxon>Gemmatimonadales</taxon>
        <taxon>Gemmatimonadaceae</taxon>
        <taxon>Gemmatirosa</taxon>
    </lineage>
</organism>
<dbReference type="EMBL" id="CP007128">
    <property type="protein sequence ID" value="AHG90169.1"/>
    <property type="molecule type" value="Genomic_DNA"/>
</dbReference>
<gene>
    <name evidence="3" type="ORF">J421_2632</name>
</gene>
<dbReference type="OrthoDB" id="1171254at2"/>